<reference evidence="1 2" key="1">
    <citation type="submission" date="2022-02" db="EMBL/GenBank/DDBJ databases">
        <title>Genome sequence data of Kingella unionensis sp. nov. strain CICC 24913 (CCUG 75125).</title>
        <authorList>
            <person name="Xiao M."/>
        </authorList>
    </citation>
    <scope>NUCLEOTIDE SEQUENCE [LARGE SCALE GENOMIC DNA]</scope>
    <source>
        <strain evidence="1 2">CICC 24913</strain>
    </source>
</reference>
<comment type="caution">
    <text evidence="1">The sequence shown here is derived from an EMBL/GenBank/DDBJ whole genome shotgun (WGS) entry which is preliminary data.</text>
</comment>
<organism evidence="1 2">
    <name type="scientific">Kingella pumchi</name>
    <dbReference type="NCBI Taxonomy" id="2779506"/>
    <lineage>
        <taxon>Bacteria</taxon>
        <taxon>Pseudomonadati</taxon>
        <taxon>Pseudomonadota</taxon>
        <taxon>Betaproteobacteria</taxon>
        <taxon>Neisseriales</taxon>
        <taxon>Neisseriaceae</taxon>
        <taxon>Kingella</taxon>
    </lineage>
</organism>
<gene>
    <name evidence="1" type="ORF">MB824_01980</name>
</gene>
<name>A0ABS9NKE0_9NEIS</name>
<proteinExistence type="predicted"/>
<sequence length="119" mass="13701">MGKNIFFSVGHPNQDYGILGEYINSSAWECIGELLDWALLAKHPKLHEMIKEESYLLGFYSFTELDKEQFNVVVWEVRALVANLEHPSDLEKNCISAWNEYVEPFLAADSRYEAEPPFG</sequence>
<protein>
    <recommendedName>
        <fullName evidence="3">CdiI immunity protein domain-containing protein</fullName>
    </recommendedName>
</protein>
<dbReference type="Proteomes" id="UP001298424">
    <property type="component" value="Unassembled WGS sequence"/>
</dbReference>
<keyword evidence="2" id="KW-1185">Reference proteome</keyword>
<accession>A0ABS9NKE0</accession>
<evidence type="ECO:0008006" key="3">
    <source>
        <dbReference type="Google" id="ProtNLM"/>
    </source>
</evidence>
<dbReference type="RefSeq" id="WP_238745460.1">
    <property type="nucleotide sequence ID" value="NZ_JAKOOW010000006.1"/>
</dbReference>
<dbReference type="EMBL" id="JAKOOW010000006">
    <property type="protein sequence ID" value="MCG6503269.1"/>
    <property type="molecule type" value="Genomic_DNA"/>
</dbReference>
<evidence type="ECO:0000313" key="1">
    <source>
        <dbReference type="EMBL" id="MCG6503269.1"/>
    </source>
</evidence>
<evidence type="ECO:0000313" key="2">
    <source>
        <dbReference type="Proteomes" id="UP001298424"/>
    </source>
</evidence>